<evidence type="ECO:0000313" key="1">
    <source>
        <dbReference type="EMBL" id="HIV38146.1"/>
    </source>
</evidence>
<dbReference type="AlphaFoldDB" id="A0A9D1TFM1"/>
<sequence>MKTMMNDNNVTKRLSFVERLAKYVEDNAVYFANLHCVCSGDFHERF</sequence>
<reference evidence="1" key="2">
    <citation type="submission" date="2021-04" db="EMBL/GenBank/DDBJ databases">
        <authorList>
            <person name="Gilroy R."/>
        </authorList>
    </citation>
    <scope>NUCLEOTIDE SEQUENCE</scope>
    <source>
        <strain evidence="1">CHK195-9823</strain>
    </source>
</reference>
<organism evidence="1 2">
    <name type="scientific">Candidatus Blautia stercorigallinarum</name>
    <dbReference type="NCBI Taxonomy" id="2838501"/>
    <lineage>
        <taxon>Bacteria</taxon>
        <taxon>Bacillati</taxon>
        <taxon>Bacillota</taxon>
        <taxon>Clostridia</taxon>
        <taxon>Lachnospirales</taxon>
        <taxon>Lachnospiraceae</taxon>
        <taxon>Blautia</taxon>
    </lineage>
</organism>
<comment type="caution">
    <text evidence="1">The sequence shown here is derived from an EMBL/GenBank/DDBJ whole genome shotgun (WGS) entry which is preliminary data.</text>
</comment>
<dbReference type="EMBL" id="DXIQ01000024">
    <property type="protein sequence ID" value="HIV38146.1"/>
    <property type="molecule type" value="Genomic_DNA"/>
</dbReference>
<protein>
    <submittedName>
        <fullName evidence="1">Uncharacterized protein</fullName>
    </submittedName>
</protein>
<proteinExistence type="predicted"/>
<name>A0A9D1TFM1_9FIRM</name>
<dbReference type="Proteomes" id="UP000886814">
    <property type="component" value="Unassembled WGS sequence"/>
</dbReference>
<reference evidence="1" key="1">
    <citation type="journal article" date="2021" name="PeerJ">
        <title>Extensive microbial diversity within the chicken gut microbiome revealed by metagenomics and culture.</title>
        <authorList>
            <person name="Gilroy R."/>
            <person name="Ravi A."/>
            <person name="Getino M."/>
            <person name="Pursley I."/>
            <person name="Horton D.L."/>
            <person name="Alikhan N.F."/>
            <person name="Baker D."/>
            <person name="Gharbi K."/>
            <person name="Hall N."/>
            <person name="Watson M."/>
            <person name="Adriaenssens E.M."/>
            <person name="Foster-Nyarko E."/>
            <person name="Jarju S."/>
            <person name="Secka A."/>
            <person name="Antonio M."/>
            <person name="Oren A."/>
            <person name="Chaudhuri R.R."/>
            <person name="La Ragione R."/>
            <person name="Hildebrand F."/>
            <person name="Pallen M.J."/>
        </authorList>
    </citation>
    <scope>NUCLEOTIDE SEQUENCE</scope>
    <source>
        <strain evidence="1">CHK195-9823</strain>
    </source>
</reference>
<evidence type="ECO:0000313" key="2">
    <source>
        <dbReference type="Proteomes" id="UP000886814"/>
    </source>
</evidence>
<gene>
    <name evidence="1" type="ORF">H9747_03985</name>
</gene>
<accession>A0A9D1TFM1</accession>